<evidence type="ECO:0000313" key="2">
    <source>
        <dbReference type="EMBL" id="MBA2117940.1"/>
    </source>
</evidence>
<feature type="domain" description="DNA/pantothenate metabolism flavoprotein C-terminal" evidence="1">
    <location>
        <begin position="17"/>
        <end position="216"/>
    </location>
</feature>
<accession>A0A7V8VAH9</accession>
<dbReference type="GO" id="GO:0015937">
    <property type="term" value="P:coenzyme A biosynthetic process"/>
    <property type="evidence" value="ECO:0007669"/>
    <property type="project" value="UniProtKB-ARBA"/>
</dbReference>
<proteinExistence type="predicted"/>
<dbReference type="AlphaFoldDB" id="A0A7V8VAH9"/>
<dbReference type="InterPro" id="IPR007085">
    <property type="entry name" value="DNA/pantothenate-metab_flavo_C"/>
</dbReference>
<dbReference type="GO" id="GO:0003824">
    <property type="term" value="F:catalytic activity"/>
    <property type="evidence" value="ECO:0007669"/>
    <property type="project" value="UniProtKB-ARBA"/>
</dbReference>
<evidence type="ECO:0000313" key="3">
    <source>
        <dbReference type="Proteomes" id="UP000551616"/>
    </source>
</evidence>
<gene>
    <name evidence="2" type="primary">coaBC_2</name>
    <name evidence="2" type="ORF">HOV93_51480</name>
</gene>
<dbReference type="Proteomes" id="UP000551616">
    <property type="component" value="Unassembled WGS sequence"/>
</dbReference>
<dbReference type="Pfam" id="PF04127">
    <property type="entry name" value="DFP"/>
    <property type="match status" value="1"/>
</dbReference>
<keyword evidence="3" id="KW-1185">Reference proteome</keyword>
<comment type="caution">
    <text evidence="2">The sequence shown here is derived from an EMBL/GenBank/DDBJ whole genome shotgun (WGS) entry which is preliminary data.</text>
</comment>
<dbReference type="InterPro" id="IPR035929">
    <property type="entry name" value="CoaB-like_sf"/>
</dbReference>
<evidence type="ECO:0000259" key="1">
    <source>
        <dbReference type="Pfam" id="PF04127"/>
    </source>
</evidence>
<sequence>MGGILIPFSPTYSFMARILLTSGPTRQYIDPVRYLTNASSGRMGCSLAEAAVAAGHEVVIVSGPVSITYPSQATVHWVDTTDEMLTVAQQQFEHCDGLIGVAAPCDYRPEFVQGQKIAKTGQPLVLQLIETPDVVATLGADKKDRWVVGFALETEDRRFRALTKLEKKSCDLMILNGPEAMNSEENHVEVLAKDGSVVATLQGSKPDVASQIMQIVGERLIQA</sequence>
<protein>
    <submittedName>
        <fullName evidence="2">Coenzyme A biosynthesis bifunctional protein CoaBC</fullName>
    </submittedName>
</protein>
<dbReference type="Gene3D" id="3.40.50.10300">
    <property type="entry name" value="CoaB-like"/>
    <property type="match status" value="1"/>
</dbReference>
<organism evidence="2 3">
    <name type="scientific">Bremerella alba</name>
    <dbReference type="NCBI Taxonomy" id="980252"/>
    <lineage>
        <taxon>Bacteria</taxon>
        <taxon>Pseudomonadati</taxon>
        <taxon>Planctomycetota</taxon>
        <taxon>Planctomycetia</taxon>
        <taxon>Pirellulales</taxon>
        <taxon>Pirellulaceae</taxon>
        <taxon>Bremerella</taxon>
    </lineage>
</organism>
<dbReference type="EMBL" id="JABRWO010000023">
    <property type="protein sequence ID" value="MBA2117940.1"/>
    <property type="molecule type" value="Genomic_DNA"/>
</dbReference>
<dbReference type="SUPFAM" id="SSF102645">
    <property type="entry name" value="CoaB-like"/>
    <property type="match status" value="1"/>
</dbReference>
<reference evidence="2 3" key="1">
    <citation type="submission" date="2020-05" db="EMBL/GenBank/DDBJ databases">
        <title>Bremerella alba sp. nov., a novel planctomycete isolated from the surface of the macroalga Fucus spiralis.</title>
        <authorList>
            <person name="Godinho O."/>
            <person name="Botelho R."/>
            <person name="Albuquerque L."/>
            <person name="Wiegand S."/>
            <person name="Da Costa M.S."/>
            <person name="Lobo-Da-Cunha A."/>
            <person name="Jogler C."/>
            <person name="Lage O.M."/>
        </authorList>
    </citation>
    <scope>NUCLEOTIDE SEQUENCE [LARGE SCALE GENOMIC DNA]</scope>
    <source>
        <strain evidence="2 3">FF15</strain>
    </source>
</reference>
<name>A0A7V8VAH9_9BACT</name>